<dbReference type="CDD" id="cd00038">
    <property type="entry name" value="CAP_ED"/>
    <property type="match status" value="1"/>
</dbReference>
<dbReference type="Pfam" id="PF00027">
    <property type="entry name" value="cNMP_binding"/>
    <property type="match status" value="1"/>
</dbReference>
<dbReference type="PANTHER" id="PTHR24567:SF26">
    <property type="entry name" value="REGULATORY PROTEIN YEIL"/>
    <property type="match status" value="1"/>
</dbReference>
<evidence type="ECO:0000313" key="5">
    <source>
        <dbReference type="EMBL" id="XCG48011.1"/>
    </source>
</evidence>
<evidence type="ECO:0000259" key="4">
    <source>
        <dbReference type="PROSITE" id="PS51063"/>
    </source>
</evidence>
<sequence length="254" mass="28787">MGSGQTIRLFQTQQYPCRKCPLRPLRVFREFEKQELAFVSRFKKGELAVDKGATLLVEGNHSPHLYTVLSGWGFRYKLMPDGRRQILNYAMPGDLVGLQGSLMGEMQHSVEALSPMLLCVFEREDLHELYRNHPGLAYDITWIASREEQMLDENLLSVGRRTAQERAAYLIAFIGSRAKTVGLNGGAIIEVPVTQQHIADTLGLSLVHTNKTIRKLMDRKLILWRDGGCEILDLEGLRSLARWEGLGEELRPLV</sequence>
<dbReference type="InterPro" id="IPR018490">
    <property type="entry name" value="cNMP-bd_dom_sf"/>
</dbReference>
<dbReference type="InterPro" id="IPR014710">
    <property type="entry name" value="RmlC-like_jellyroll"/>
</dbReference>
<keyword evidence="3" id="KW-0804">Transcription</keyword>
<organism evidence="5">
    <name type="scientific">Mesorhizobium sp. WSM2240</name>
    <dbReference type="NCBI Taxonomy" id="3228851"/>
    <lineage>
        <taxon>Bacteria</taxon>
        <taxon>Pseudomonadati</taxon>
        <taxon>Pseudomonadota</taxon>
        <taxon>Alphaproteobacteria</taxon>
        <taxon>Hyphomicrobiales</taxon>
        <taxon>Phyllobacteriaceae</taxon>
        <taxon>Mesorhizobium</taxon>
    </lineage>
</organism>
<feature type="domain" description="HTH crp-type" evidence="4">
    <location>
        <begin position="161"/>
        <end position="235"/>
    </location>
</feature>
<dbReference type="InterPro" id="IPR000595">
    <property type="entry name" value="cNMP-bd_dom"/>
</dbReference>
<dbReference type="PANTHER" id="PTHR24567">
    <property type="entry name" value="CRP FAMILY TRANSCRIPTIONAL REGULATORY PROTEIN"/>
    <property type="match status" value="1"/>
</dbReference>
<reference evidence="5" key="1">
    <citation type="submission" date="2024-06" db="EMBL/GenBank/DDBJ databases">
        <title>Mesorhizobium karijinii sp. nov., a symbiont of the iconic Swainsona formosa from arid Australia.</title>
        <authorList>
            <person name="Hill Y.J."/>
            <person name="Watkin E.L.J."/>
            <person name="O'Hara G.W."/>
            <person name="Terpolilli J."/>
            <person name="Tye M.L."/>
            <person name="Kohlmeier M.G."/>
        </authorList>
    </citation>
    <scope>NUCLEOTIDE SEQUENCE</scope>
    <source>
        <strain evidence="5">WSM2240</strain>
    </source>
</reference>
<dbReference type="GO" id="GO:0003700">
    <property type="term" value="F:DNA-binding transcription factor activity"/>
    <property type="evidence" value="ECO:0007669"/>
    <property type="project" value="TreeGrafter"/>
</dbReference>
<dbReference type="InterPro" id="IPR050397">
    <property type="entry name" value="Env_Response_Regulators"/>
</dbReference>
<dbReference type="SUPFAM" id="SSF46785">
    <property type="entry name" value="Winged helix' DNA-binding domain"/>
    <property type="match status" value="1"/>
</dbReference>
<dbReference type="RefSeq" id="WP_353644451.1">
    <property type="nucleotide sequence ID" value="NZ_CP159253.1"/>
</dbReference>
<name>A0AAU8CMA5_9HYPH</name>
<keyword evidence="2" id="KW-0238">DNA-binding</keyword>
<dbReference type="EMBL" id="CP159253">
    <property type="protein sequence ID" value="XCG48011.1"/>
    <property type="molecule type" value="Genomic_DNA"/>
</dbReference>
<dbReference type="Gene3D" id="1.10.10.10">
    <property type="entry name" value="Winged helix-like DNA-binding domain superfamily/Winged helix DNA-binding domain"/>
    <property type="match status" value="1"/>
</dbReference>
<evidence type="ECO:0000256" key="3">
    <source>
        <dbReference type="ARBA" id="ARBA00023163"/>
    </source>
</evidence>
<dbReference type="GO" id="GO:0005829">
    <property type="term" value="C:cytosol"/>
    <property type="evidence" value="ECO:0007669"/>
    <property type="project" value="TreeGrafter"/>
</dbReference>
<dbReference type="InterPro" id="IPR012318">
    <property type="entry name" value="HTH_CRP"/>
</dbReference>
<accession>A0AAU8CMA5</accession>
<dbReference type="AlphaFoldDB" id="A0AAU8CMA5"/>
<keyword evidence="1" id="KW-0805">Transcription regulation</keyword>
<gene>
    <name evidence="5" type="ORF">ABVK50_22585</name>
</gene>
<evidence type="ECO:0000256" key="2">
    <source>
        <dbReference type="ARBA" id="ARBA00023125"/>
    </source>
</evidence>
<evidence type="ECO:0000256" key="1">
    <source>
        <dbReference type="ARBA" id="ARBA00023015"/>
    </source>
</evidence>
<dbReference type="SUPFAM" id="SSF51206">
    <property type="entry name" value="cAMP-binding domain-like"/>
    <property type="match status" value="1"/>
</dbReference>
<dbReference type="GO" id="GO:0003677">
    <property type="term" value="F:DNA binding"/>
    <property type="evidence" value="ECO:0007669"/>
    <property type="project" value="UniProtKB-KW"/>
</dbReference>
<protein>
    <submittedName>
        <fullName evidence="5">Crp/Fnr family transcriptional regulator</fullName>
    </submittedName>
</protein>
<dbReference type="Pfam" id="PF13545">
    <property type="entry name" value="HTH_Crp_2"/>
    <property type="match status" value="1"/>
</dbReference>
<dbReference type="Gene3D" id="2.60.120.10">
    <property type="entry name" value="Jelly Rolls"/>
    <property type="match status" value="1"/>
</dbReference>
<dbReference type="PROSITE" id="PS51063">
    <property type="entry name" value="HTH_CRP_2"/>
    <property type="match status" value="1"/>
</dbReference>
<dbReference type="InterPro" id="IPR036388">
    <property type="entry name" value="WH-like_DNA-bd_sf"/>
</dbReference>
<dbReference type="SMART" id="SM00419">
    <property type="entry name" value="HTH_CRP"/>
    <property type="match status" value="1"/>
</dbReference>
<dbReference type="InterPro" id="IPR036390">
    <property type="entry name" value="WH_DNA-bd_sf"/>
</dbReference>
<proteinExistence type="predicted"/>